<dbReference type="Proteomes" id="UP001606134">
    <property type="component" value="Unassembled WGS sequence"/>
</dbReference>
<gene>
    <name evidence="1" type="ORF">ACG04R_23230</name>
</gene>
<dbReference type="EMBL" id="JBIGIC010000014">
    <property type="protein sequence ID" value="MFG6489608.1"/>
    <property type="molecule type" value="Genomic_DNA"/>
</dbReference>
<sequence length="94" mass="11051">MTSLRKQRTRIHRILRKTLRRRMDGMIEDRLWDQMPAVGREFGSPDFDRLMEEDYRLGHGVFDPAVRRAYGAGRKRIDGVEVSEGLPLQPRMPV</sequence>
<evidence type="ECO:0000313" key="2">
    <source>
        <dbReference type="Proteomes" id="UP001606134"/>
    </source>
</evidence>
<keyword evidence="2" id="KW-1185">Reference proteome</keyword>
<accession>A0ABW7HI67</accession>
<comment type="caution">
    <text evidence="1">The sequence shown here is derived from an EMBL/GenBank/DDBJ whole genome shotgun (WGS) entry which is preliminary data.</text>
</comment>
<proteinExistence type="predicted"/>
<protein>
    <submittedName>
        <fullName evidence="1">Uncharacterized protein</fullName>
    </submittedName>
</protein>
<name>A0ABW7HI67_9BURK</name>
<dbReference type="RefSeq" id="WP_394416005.1">
    <property type="nucleotide sequence ID" value="NZ_JBIGIC010000014.1"/>
</dbReference>
<evidence type="ECO:0000313" key="1">
    <source>
        <dbReference type="EMBL" id="MFG6489608.1"/>
    </source>
</evidence>
<organism evidence="1 2">
    <name type="scientific">Pelomonas candidula</name>
    <dbReference type="NCBI Taxonomy" id="3299025"/>
    <lineage>
        <taxon>Bacteria</taxon>
        <taxon>Pseudomonadati</taxon>
        <taxon>Pseudomonadota</taxon>
        <taxon>Betaproteobacteria</taxon>
        <taxon>Burkholderiales</taxon>
        <taxon>Sphaerotilaceae</taxon>
        <taxon>Roseateles</taxon>
    </lineage>
</organism>
<reference evidence="1 2" key="1">
    <citation type="submission" date="2024-08" db="EMBL/GenBank/DDBJ databases">
        <authorList>
            <person name="Lu H."/>
        </authorList>
    </citation>
    <scope>NUCLEOTIDE SEQUENCE [LARGE SCALE GENOMIC DNA]</scope>
    <source>
        <strain evidence="1 2">BYS78W</strain>
    </source>
</reference>